<dbReference type="AlphaFoldDB" id="H3B5B4"/>
<dbReference type="GeneTree" id="ENSGT00940000164926"/>
<dbReference type="STRING" id="7897.ENSLACP00000017085"/>
<dbReference type="GO" id="GO:0035556">
    <property type="term" value="P:intracellular signal transduction"/>
    <property type="evidence" value="ECO:0007669"/>
    <property type="project" value="TreeGrafter"/>
</dbReference>
<dbReference type="InParanoid" id="H3B5B4"/>
<evidence type="ECO:0000256" key="5">
    <source>
        <dbReference type="ARBA" id="ARBA00022679"/>
    </source>
</evidence>
<reference evidence="16" key="2">
    <citation type="submission" date="2025-08" db="UniProtKB">
        <authorList>
            <consortium name="Ensembl"/>
        </authorList>
    </citation>
    <scope>IDENTIFICATION</scope>
</reference>
<accession>H3B5B4</accession>
<evidence type="ECO:0000256" key="9">
    <source>
        <dbReference type="ARBA" id="ARBA00022840"/>
    </source>
</evidence>
<comment type="cofactor">
    <cofactor evidence="1">
        <name>Mg(2+)</name>
        <dbReference type="ChEBI" id="CHEBI:18420"/>
    </cofactor>
</comment>
<evidence type="ECO:0000256" key="13">
    <source>
        <dbReference type="PROSITE-ProRule" id="PRU10141"/>
    </source>
</evidence>
<dbReference type="InterPro" id="IPR008271">
    <property type="entry name" value="Ser/Thr_kinase_AS"/>
</dbReference>
<keyword evidence="8" id="KW-0418">Kinase</keyword>
<keyword evidence="6" id="KW-0053">Apoptosis</keyword>
<dbReference type="PANTHER" id="PTHR24342:SF19">
    <property type="entry name" value="PROTEIN KINASE DOMAIN-CONTAINING PROTEIN"/>
    <property type="match status" value="1"/>
</dbReference>
<dbReference type="GO" id="GO:0005634">
    <property type="term" value="C:nucleus"/>
    <property type="evidence" value="ECO:0007669"/>
    <property type="project" value="TreeGrafter"/>
</dbReference>
<dbReference type="GeneID" id="102347325"/>
<dbReference type="EMBL" id="AFYH01035294">
    <property type="status" value="NOT_ANNOTATED_CDS"/>
    <property type="molecule type" value="Genomic_DNA"/>
</dbReference>
<dbReference type="EMBL" id="AFYH01035290">
    <property type="status" value="NOT_ANNOTATED_CDS"/>
    <property type="molecule type" value="Genomic_DNA"/>
</dbReference>
<proteinExistence type="inferred from homology"/>
<comment type="catalytic activity">
    <reaction evidence="10">
        <text>L-threonyl-[protein] + ATP = O-phospho-L-threonyl-[protein] + ADP + H(+)</text>
        <dbReference type="Rhea" id="RHEA:46608"/>
        <dbReference type="Rhea" id="RHEA-COMP:11060"/>
        <dbReference type="Rhea" id="RHEA-COMP:11605"/>
        <dbReference type="ChEBI" id="CHEBI:15378"/>
        <dbReference type="ChEBI" id="CHEBI:30013"/>
        <dbReference type="ChEBI" id="CHEBI:30616"/>
        <dbReference type="ChEBI" id="CHEBI:61977"/>
        <dbReference type="ChEBI" id="CHEBI:456216"/>
        <dbReference type="EC" id="2.7.11.1"/>
    </reaction>
</comment>
<dbReference type="EMBL" id="AFYH01035293">
    <property type="status" value="NOT_ANNOTATED_CDS"/>
    <property type="molecule type" value="Genomic_DNA"/>
</dbReference>
<dbReference type="PANTHER" id="PTHR24342">
    <property type="entry name" value="SERINE/THREONINE-PROTEIN KINASE 17"/>
    <property type="match status" value="1"/>
</dbReference>
<name>H3B5B4_LATCH</name>
<comment type="catalytic activity">
    <reaction evidence="11">
        <text>L-seryl-[protein] + ATP = O-phospho-L-seryl-[protein] + ADP + H(+)</text>
        <dbReference type="Rhea" id="RHEA:17989"/>
        <dbReference type="Rhea" id="RHEA-COMP:9863"/>
        <dbReference type="Rhea" id="RHEA-COMP:11604"/>
        <dbReference type="ChEBI" id="CHEBI:15378"/>
        <dbReference type="ChEBI" id="CHEBI:29999"/>
        <dbReference type="ChEBI" id="CHEBI:30616"/>
        <dbReference type="ChEBI" id="CHEBI:83421"/>
        <dbReference type="ChEBI" id="CHEBI:456216"/>
        <dbReference type="EC" id="2.7.11.1"/>
    </reaction>
</comment>
<dbReference type="GO" id="GO:0043065">
    <property type="term" value="P:positive regulation of apoptotic process"/>
    <property type="evidence" value="ECO:0007669"/>
    <property type="project" value="TreeGrafter"/>
</dbReference>
<dbReference type="GO" id="GO:0004674">
    <property type="term" value="F:protein serine/threonine kinase activity"/>
    <property type="evidence" value="ECO:0007669"/>
    <property type="project" value="UniProtKB-KW"/>
</dbReference>
<dbReference type="eggNOG" id="KOG0032">
    <property type="taxonomic scope" value="Eukaryota"/>
</dbReference>
<evidence type="ECO:0000256" key="10">
    <source>
        <dbReference type="ARBA" id="ARBA00047899"/>
    </source>
</evidence>
<dbReference type="SUPFAM" id="SSF56112">
    <property type="entry name" value="Protein kinase-like (PK-like)"/>
    <property type="match status" value="1"/>
</dbReference>
<feature type="domain" description="Protein kinase" evidence="15">
    <location>
        <begin position="13"/>
        <end position="275"/>
    </location>
</feature>
<evidence type="ECO:0000256" key="4">
    <source>
        <dbReference type="ARBA" id="ARBA00022553"/>
    </source>
</evidence>
<dbReference type="SMART" id="SM00220">
    <property type="entry name" value="S_TKc"/>
    <property type="match status" value="1"/>
</dbReference>
<dbReference type="InterPro" id="IPR011009">
    <property type="entry name" value="Kinase-like_dom_sf"/>
</dbReference>
<dbReference type="PROSITE" id="PS50011">
    <property type="entry name" value="PROTEIN_KINASE_DOM"/>
    <property type="match status" value="1"/>
</dbReference>
<evidence type="ECO:0000259" key="15">
    <source>
        <dbReference type="PROSITE" id="PS50011"/>
    </source>
</evidence>
<sequence>MAVFRNQNVEDTYELLEKLGSGHFGEVRKCLEKSSGSFYAAKFIKVRKCKTSRLGLERESIEREVMVLHDLEHPNIMRLFDIFESKSEVVLILELISGGELFDFIAEKDALTEEGAIQFLQQILEAVAYMHSKQIVHFDLKPENIMLLEKEVPNPRMKIIDFGLARKLENGVDFRSLAGTPQYIAPEVINYEPLTTASDMWSIGVITYILLSGHSPFQGEEDADTLSNVVAVMYHFNKSYFSETSDLAKDFIQKLLVKDPSSRMSAEGCLCHPWIKPRNMKQAVIRSRSSINIKKFKKFNARRKWKVSFSMVSAFNRLKLFSKKERGDEQELRKCESDQEENDVKPVMLLRRRRSSCSMNTSS</sequence>
<evidence type="ECO:0000256" key="12">
    <source>
        <dbReference type="ARBA" id="ARBA00060827"/>
    </source>
</evidence>
<dbReference type="GO" id="GO:0005737">
    <property type="term" value="C:cytoplasm"/>
    <property type="evidence" value="ECO:0007669"/>
    <property type="project" value="TreeGrafter"/>
</dbReference>
<dbReference type="Gene3D" id="3.30.200.20">
    <property type="entry name" value="Phosphorylase Kinase, domain 1"/>
    <property type="match status" value="1"/>
</dbReference>
<evidence type="ECO:0000256" key="6">
    <source>
        <dbReference type="ARBA" id="ARBA00022703"/>
    </source>
</evidence>
<dbReference type="FunFam" id="3.30.200.20:FF:000110">
    <property type="entry name" value="Death-associated kinase 3, isoform CRA_a"/>
    <property type="match status" value="1"/>
</dbReference>
<dbReference type="HOGENOM" id="CLU_000288_63_0_1"/>
<organism evidence="16 17">
    <name type="scientific">Latimeria chalumnae</name>
    <name type="common">Coelacanth</name>
    <dbReference type="NCBI Taxonomy" id="7897"/>
    <lineage>
        <taxon>Eukaryota</taxon>
        <taxon>Metazoa</taxon>
        <taxon>Chordata</taxon>
        <taxon>Craniata</taxon>
        <taxon>Vertebrata</taxon>
        <taxon>Euteleostomi</taxon>
        <taxon>Coelacanthiformes</taxon>
        <taxon>Coelacanthidae</taxon>
        <taxon>Latimeria</taxon>
    </lineage>
</organism>
<dbReference type="GO" id="GO:0006915">
    <property type="term" value="P:apoptotic process"/>
    <property type="evidence" value="ECO:0007669"/>
    <property type="project" value="UniProtKB-KW"/>
</dbReference>
<dbReference type="OrthoDB" id="74764at2759"/>
<dbReference type="EMBL" id="AFYH01035291">
    <property type="status" value="NOT_ANNOTATED_CDS"/>
    <property type="molecule type" value="Genomic_DNA"/>
</dbReference>
<evidence type="ECO:0000256" key="8">
    <source>
        <dbReference type="ARBA" id="ARBA00022777"/>
    </source>
</evidence>
<dbReference type="EMBL" id="AFYH01035292">
    <property type="status" value="NOT_ANNOTATED_CDS"/>
    <property type="molecule type" value="Genomic_DNA"/>
</dbReference>
<evidence type="ECO:0000313" key="16">
    <source>
        <dbReference type="Ensembl" id="ENSLACP00000017085.2"/>
    </source>
</evidence>
<dbReference type="KEGG" id="lcm:102347325"/>
<comment type="similarity">
    <text evidence="12">Belongs to the protein kinase superfamily. CAMK Ser/Thr protein kinase family. DAP kinase subfamily.</text>
</comment>
<dbReference type="GO" id="GO:0005524">
    <property type="term" value="F:ATP binding"/>
    <property type="evidence" value="ECO:0007669"/>
    <property type="project" value="UniProtKB-UniRule"/>
</dbReference>
<keyword evidence="9 13" id="KW-0067">ATP-binding</keyword>
<dbReference type="EC" id="2.7.11.1" evidence="2"/>
<keyword evidence="7 13" id="KW-0547">Nucleotide-binding</keyword>
<gene>
    <name evidence="16" type="primary">SI:DKEY-240H12.4</name>
</gene>
<dbReference type="Ensembl" id="ENSLACT00000017210.2">
    <property type="protein sequence ID" value="ENSLACP00000017085.2"/>
    <property type="gene ID" value="ENSLACG00000015056.2"/>
</dbReference>
<dbReference type="Proteomes" id="UP000008672">
    <property type="component" value="Unassembled WGS sequence"/>
</dbReference>
<feature type="binding site" evidence="13">
    <location>
        <position position="42"/>
    </location>
    <ligand>
        <name>ATP</name>
        <dbReference type="ChEBI" id="CHEBI:30616"/>
    </ligand>
</feature>
<keyword evidence="3 14" id="KW-0723">Serine/threonine-protein kinase</keyword>
<evidence type="ECO:0000256" key="7">
    <source>
        <dbReference type="ARBA" id="ARBA00022741"/>
    </source>
</evidence>
<evidence type="ECO:0000256" key="3">
    <source>
        <dbReference type="ARBA" id="ARBA00022527"/>
    </source>
</evidence>
<evidence type="ECO:0000256" key="2">
    <source>
        <dbReference type="ARBA" id="ARBA00012513"/>
    </source>
</evidence>
<dbReference type="RefSeq" id="XP_005991710.1">
    <property type="nucleotide sequence ID" value="XM_005991648.3"/>
</dbReference>
<evidence type="ECO:0000313" key="17">
    <source>
        <dbReference type="Proteomes" id="UP000008672"/>
    </source>
</evidence>
<dbReference type="FunFam" id="1.10.510.10:FF:000250">
    <property type="entry name" value="Death-associated protein kinase 3"/>
    <property type="match status" value="1"/>
</dbReference>
<dbReference type="EMBL" id="AFYH01035289">
    <property type="status" value="NOT_ANNOTATED_CDS"/>
    <property type="molecule type" value="Genomic_DNA"/>
</dbReference>
<dbReference type="InterPro" id="IPR017441">
    <property type="entry name" value="Protein_kinase_ATP_BS"/>
</dbReference>
<dbReference type="Gene3D" id="1.10.510.10">
    <property type="entry name" value="Transferase(Phosphotransferase) domain 1"/>
    <property type="match status" value="1"/>
</dbReference>
<dbReference type="OMA" id="YAHAFSI"/>
<reference evidence="16" key="3">
    <citation type="submission" date="2025-09" db="UniProtKB">
        <authorList>
            <consortium name="Ensembl"/>
        </authorList>
    </citation>
    <scope>IDENTIFICATION</scope>
</reference>
<reference evidence="17" key="1">
    <citation type="submission" date="2011-08" db="EMBL/GenBank/DDBJ databases">
        <title>The draft genome of Latimeria chalumnae.</title>
        <authorList>
            <person name="Di Palma F."/>
            <person name="Alfoldi J."/>
            <person name="Johnson J."/>
            <person name="Berlin A."/>
            <person name="Gnerre S."/>
            <person name="Jaffe D."/>
            <person name="MacCallum I."/>
            <person name="Young S."/>
            <person name="Walker B.J."/>
            <person name="Lander E."/>
            <person name="Lindblad-Toh K."/>
        </authorList>
    </citation>
    <scope>NUCLEOTIDE SEQUENCE [LARGE SCALE GENOMIC DNA]</scope>
    <source>
        <strain evidence="17">Wild caught</strain>
    </source>
</reference>
<dbReference type="Bgee" id="ENSLACG00000015056">
    <property type="expression patterns" value="Expressed in pelvic fin and 1 other cell type or tissue"/>
</dbReference>
<evidence type="ECO:0000256" key="1">
    <source>
        <dbReference type="ARBA" id="ARBA00001946"/>
    </source>
</evidence>
<evidence type="ECO:0000256" key="14">
    <source>
        <dbReference type="RuleBase" id="RU000304"/>
    </source>
</evidence>
<dbReference type="RefSeq" id="XP_005991711.1">
    <property type="nucleotide sequence ID" value="XM_005991649.3"/>
</dbReference>
<dbReference type="Pfam" id="PF00069">
    <property type="entry name" value="Pkinase"/>
    <property type="match status" value="1"/>
</dbReference>
<dbReference type="InterPro" id="IPR000719">
    <property type="entry name" value="Prot_kinase_dom"/>
</dbReference>
<keyword evidence="4" id="KW-0597">Phosphoprotein</keyword>
<protein>
    <recommendedName>
        <fullName evidence="2">non-specific serine/threonine protein kinase</fullName>
        <ecNumber evidence="2">2.7.11.1</ecNumber>
    </recommendedName>
</protein>
<dbReference type="PROSITE" id="PS00107">
    <property type="entry name" value="PROTEIN_KINASE_ATP"/>
    <property type="match status" value="1"/>
</dbReference>
<keyword evidence="17" id="KW-1185">Reference proteome</keyword>
<keyword evidence="5" id="KW-0808">Transferase</keyword>
<evidence type="ECO:0000256" key="11">
    <source>
        <dbReference type="ARBA" id="ARBA00048679"/>
    </source>
</evidence>
<dbReference type="PROSITE" id="PS00108">
    <property type="entry name" value="PROTEIN_KINASE_ST"/>
    <property type="match status" value="1"/>
</dbReference>